<dbReference type="Proteomes" id="UP000018958">
    <property type="component" value="Unassembled WGS sequence"/>
</dbReference>
<gene>
    <name evidence="1" type="ORF">F441_03652</name>
</gene>
<proteinExistence type="predicted"/>
<comment type="caution">
    <text evidence="1">The sequence shown here is derived from an EMBL/GenBank/DDBJ whole genome shotgun (WGS) entry which is preliminary data.</text>
</comment>
<dbReference type="AlphaFoldDB" id="W2XMJ9"/>
<reference evidence="1 2" key="1">
    <citation type="submission" date="2013-11" db="EMBL/GenBank/DDBJ databases">
        <title>The Genome Sequence of Phytophthora parasitica CJ01A1.</title>
        <authorList>
            <consortium name="The Broad Institute Genomics Platform"/>
            <person name="Russ C."/>
            <person name="Tyler B."/>
            <person name="Panabieres F."/>
            <person name="Shan W."/>
            <person name="Tripathy S."/>
            <person name="Grunwald N."/>
            <person name="Machado M."/>
            <person name="Johnson C.S."/>
            <person name="Walker B."/>
            <person name="Young S.K."/>
            <person name="Zeng Q."/>
            <person name="Gargeya S."/>
            <person name="Fitzgerald M."/>
            <person name="Haas B."/>
            <person name="Abouelleil A."/>
            <person name="Allen A.W."/>
            <person name="Alvarado L."/>
            <person name="Arachchi H.M."/>
            <person name="Berlin A.M."/>
            <person name="Chapman S.B."/>
            <person name="Gainer-Dewar J."/>
            <person name="Goldberg J."/>
            <person name="Griggs A."/>
            <person name="Gujja S."/>
            <person name="Hansen M."/>
            <person name="Howarth C."/>
            <person name="Imamovic A."/>
            <person name="Ireland A."/>
            <person name="Larimer J."/>
            <person name="McCowan C."/>
            <person name="Murphy C."/>
            <person name="Pearson M."/>
            <person name="Poon T.W."/>
            <person name="Priest M."/>
            <person name="Roberts A."/>
            <person name="Saif S."/>
            <person name="Shea T."/>
            <person name="Sisk P."/>
            <person name="Sykes S."/>
            <person name="Wortman J."/>
            <person name="Nusbaum C."/>
            <person name="Birren B."/>
        </authorList>
    </citation>
    <scope>NUCLEOTIDE SEQUENCE [LARGE SCALE GENOMIC DNA]</scope>
    <source>
        <strain evidence="1 2">CJ01A1</strain>
    </source>
</reference>
<protein>
    <submittedName>
        <fullName evidence="1">Uncharacterized protein</fullName>
    </submittedName>
</protein>
<dbReference type="EMBL" id="ANIX01000823">
    <property type="protein sequence ID" value="ETP23169.1"/>
    <property type="molecule type" value="Genomic_DNA"/>
</dbReference>
<feature type="non-terminal residue" evidence="1">
    <location>
        <position position="1"/>
    </location>
</feature>
<evidence type="ECO:0000313" key="2">
    <source>
        <dbReference type="Proteomes" id="UP000018958"/>
    </source>
</evidence>
<evidence type="ECO:0000313" key="1">
    <source>
        <dbReference type="EMBL" id="ETP23169.1"/>
    </source>
</evidence>
<sequence length="70" mass="7841">TYEYYPLQNAPAWWQFSWFVWSTPPKLLSNSPCDPVAQQAALLRANVCHSSHPLQLQLQGVGTHGVLHGP</sequence>
<accession>W2XMJ9</accession>
<organism evidence="1 2">
    <name type="scientific">Phytophthora nicotianae CJ01A1</name>
    <dbReference type="NCBI Taxonomy" id="1317063"/>
    <lineage>
        <taxon>Eukaryota</taxon>
        <taxon>Sar</taxon>
        <taxon>Stramenopiles</taxon>
        <taxon>Oomycota</taxon>
        <taxon>Peronosporomycetes</taxon>
        <taxon>Peronosporales</taxon>
        <taxon>Peronosporaceae</taxon>
        <taxon>Phytophthora</taxon>
    </lineage>
</organism>
<feature type="non-terminal residue" evidence="1">
    <location>
        <position position="70"/>
    </location>
</feature>
<name>W2XMJ9_PHYNI</name>